<dbReference type="SUPFAM" id="SSF53383">
    <property type="entry name" value="PLP-dependent transferases"/>
    <property type="match status" value="1"/>
</dbReference>
<dbReference type="InterPro" id="IPR015424">
    <property type="entry name" value="PyrdxlP-dep_Trfase"/>
</dbReference>
<keyword evidence="3" id="KW-0663">Pyridoxal phosphate</keyword>
<proteinExistence type="inferred from homology"/>
<evidence type="ECO:0000313" key="4">
    <source>
        <dbReference type="EMBL" id="MBP2182933.1"/>
    </source>
</evidence>
<protein>
    <submittedName>
        <fullName evidence="4">dTDP-4-amino-4,6-dideoxygalactose transaminase</fullName>
    </submittedName>
</protein>
<reference evidence="4 5" key="1">
    <citation type="submission" date="2021-03" db="EMBL/GenBank/DDBJ databases">
        <title>Sequencing the genomes of 1000 actinobacteria strains.</title>
        <authorList>
            <person name="Klenk H.-P."/>
        </authorList>
    </citation>
    <scope>NUCLEOTIDE SEQUENCE [LARGE SCALE GENOMIC DNA]</scope>
    <source>
        <strain evidence="4 5">DSM 45510</strain>
    </source>
</reference>
<dbReference type="PIRSF" id="PIRSF000390">
    <property type="entry name" value="PLP_StrS"/>
    <property type="match status" value="1"/>
</dbReference>
<dbReference type="EMBL" id="JAGGMS010000001">
    <property type="protein sequence ID" value="MBP2182933.1"/>
    <property type="molecule type" value="Genomic_DNA"/>
</dbReference>
<dbReference type="RefSeq" id="WP_209666166.1">
    <property type="nucleotide sequence ID" value="NZ_JAGGMS010000001.1"/>
</dbReference>
<dbReference type="Gene3D" id="3.90.1150.10">
    <property type="entry name" value="Aspartate Aminotransferase, domain 1"/>
    <property type="match status" value="1"/>
</dbReference>
<evidence type="ECO:0000256" key="3">
    <source>
        <dbReference type="RuleBase" id="RU004508"/>
    </source>
</evidence>
<dbReference type="PANTHER" id="PTHR30244:SF34">
    <property type="entry name" value="DTDP-4-AMINO-4,6-DIDEOXYGALACTOSE TRANSAMINASE"/>
    <property type="match status" value="1"/>
</dbReference>
<name>A0ABS4PVR1_9PSEU</name>
<dbReference type="CDD" id="cd00616">
    <property type="entry name" value="AHBA_syn"/>
    <property type="match status" value="1"/>
</dbReference>
<dbReference type="PANTHER" id="PTHR30244">
    <property type="entry name" value="TRANSAMINASE"/>
    <property type="match status" value="1"/>
</dbReference>
<accession>A0ABS4PVR1</accession>
<comment type="caution">
    <text evidence="4">The sequence shown here is derived from an EMBL/GenBank/DDBJ whole genome shotgun (WGS) entry which is preliminary data.</text>
</comment>
<dbReference type="InterPro" id="IPR000653">
    <property type="entry name" value="DegT/StrS_aminotransferase"/>
</dbReference>
<dbReference type="Pfam" id="PF01041">
    <property type="entry name" value="DegT_DnrJ_EryC1"/>
    <property type="match status" value="1"/>
</dbReference>
<sequence length="423" mass="45107">MTKLAMFGGAPAVTRGTPQSSWPVVTDQDTEAVLGVMRSGRFTAASAGEQEIRSLEREWAERVGTAHCLAVANGTAALTIALAAAGVGRGYEVIVPALSFVGSALAPLHVGATPVFVDVHPSTFNLSPDHLAAAVSGRTAAVLPVHLHGLPADMDEILAFAGQRGLVVVEDVAQAPGVRYRGRITGSLGDLGALSLNVSKNLPTCGEGGLLTTGDPELADRAELLRQFGERLGGRGERPYVSHAPGWNAKINAIQAAFTRSQLTRFDEQRAVRDRNVTRLLARVAELPGFTAPEVPADREHGWHILRFRVRPEAFGLPESRASVLRAVTVRVMRAEGVPVSRYQTRPLSEQPIFADAGAPSRALDVSVTRAVVQDSFVLQRIHLNPGAGDLLERVAEAFSKVWEHRAVVANMADSHTPDRTPA</sequence>
<comment type="cofactor">
    <cofactor evidence="1">
        <name>pyridoxal 5'-phosphate</name>
        <dbReference type="ChEBI" id="CHEBI:597326"/>
    </cofactor>
</comment>
<organism evidence="4 5">
    <name type="scientific">Amycolatopsis magusensis</name>
    <dbReference type="NCBI Taxonomy" id="882444"/>
    <lineage>
        <taxon>Bacteria</taxon>
        <taxon>Bacillati</taxon>
        <taxon>Actinomycetota</taxon>
        <taxon>Actinomycetes</taxon>
        <taxon>Pseudonocardiales</taxon>
        <taxon>Pseudonocardiaceae</taxon>
        <taxon>Amycolatopsis</taxon>
    </lineage>
</organism>
<evidence type="ECO:0000313" key="5">
    <source>
        <dbReference type="Proteomes" id="UP000741013"/>
    </source>
</evidence>
<evidence type="ECO:0000256" key="1">
    <source>
        <dbReference type="ARBA" id="ARBA00001933"/>
    </source>
</evidence>
<gene>
    <name evidence="4" type="ORF">JOM49_004459</name>
</gene>
<dbReference type="InterPro" id="IPR015422">
    <property type="entry name" value="PyrdxlP-dep_Trfase_small"/>
</dbReference>
<dbReference type="Proteomes" id="UP000741013">
    <property type="component" value="Unassembled WGS sequence"/>
</dbReference>
<keyword evidence="2" id="KW-0045">Antibiotic biosynthesis</keyword>
<comment type="similarity">
    <text evidence="3">Belongs to the DegT/DnrJ/EryC1 family.</text>
</comment>
<dbReference type="InterPro" id="IPR015421">
    <property type="entry name" value="PyrdxlP-dep_Trfase_major"/>
</dbReference>
<evidence type="ECO:0000256" key="2">
    <source>
        <dbReference type="ARBA" id="ARBA00023194"/>
    </source>
</evidence>
<keyword evidence="5" id="KW-1185">Reference proteome</keyword>
<dbReference type="Gene3D" id="3.40.640.10">
    <property type="entry name" value="Type I PLP-dependent aspartate aminotransferase-like (Major domain)"/>
    <property type="match status" value="1"/>
</dbReference>